<sequence length="281" mass="31286">MDGIAAIKVADIAALGSLGVAIGLGGLFLWMVWQTESWHMLRRRVWLLVHGKEEISDPVIRAYVEEQNNLAAFHVFAGVRVASLGEAQALMAWCAARNVNLGGLRMCGTYFDPEARRIRERWLPQRWMGHALGVAAMVLMVAGLVFAWSMTLPPLITLKKTGQAFFAEETRLRKSWPFPPFSAPALTAGDCDKSRAEEARRIGFVESDIAIMCSLLKDREFGAYQTKALREQRSALAALAALILFFAYRTAVWAVRIACARKLLRRGVDPALPATQMEFDF</sequence>
<evidence type="ECO:0000256" key="1">
    <source>
        <dbReference type="SAM" id="Phobius"/>
    </source>
</evidence>
<evidence type="ECO:0000313" key="2">
    <source>
        <dbReference type="EMBL" id="SFD89608.1"/>
    </source>
</evidence>
<dbReference type="EMBL" id="FOMQ01000008">
    <property type="protein sequence ID" value="SFD89608.1"/>
    <property type="molecule type" value="Genomic_DNA"/>
</dbReference>
<dbReference type="AlphaFoldDB" id="A0A1I1W5B7"/>
<gene>
    <name evidence="2" type="ORF">SAMN04489710_10884</name>
</gene>
<feature type="transmembrane region" description="Helical" evidence="1">
    <location>
        <begin position="127"/>
        <end position="148"/>
    </location>
</feature>
<accession>A0A1I1W5B7</accession>
<dbReference type="InterPro" id="IPR046188">
    <property type="entry name" value="DUF6216"/>
</dbReference>
<keyword evidence="3" id="KW-1185">Reference proteome</keyword>
<feature type="transmembrane region" description="Helical" evidence="1">
    <location>
        <begin position="235"/>
        <end position="255"/>
    </location>
</feature>
<dbReference type="RefSeq" id="WP_092953181.1">
    <property type="nucleotide sequence ID" value="NZ_FOMQ01000008.1"/>
</dbReference>
<name>A0A1I1W5B7_9BURK</name>
<organism evidence="2 3">
    <name type="scientific">Paracidovorax konjaci</name>
    <dbReference type="NCBI Taxonomy" id="32040"/>
    <lineage>
        <taxon>Bacteria</taxon>
        <taxon>Pseudomonadati</taxon>
        <taxon>Pseudomonadota</taxon>
        <taxon>Betaproteobacteria</taxon>
        <taxon>Burkholderiales</taxon>
        <taxon>Comamonadaceae</taxon>
        <taxon>Paracidovorax</taxon>
    </lineage>
</organism>
<evidence type="ECO:0000313" key="3">
    <source>
        <dbReference type="Proteomes" id="UP000199517"/>
    </source>
</evidence>
<dbReference type="Proteomes" id="UP000199517">
    <property type="component" value="Unassembled WGS sequence"/>
</dbReference>
<feature type="transmembrane region" description="Helical" evidence="1">
    <location>
        <begin position="12"/>
        <end position="33"/>
    </location>
</feature>
<keyword evidence="1" id="KW-0472">Membrane</keyword>
<reference evidence="3" key="1">
    <citation type="submission" date="2016-10" db="EMBL/GenBank/DDBJ databases">
        <authorList>
            <person name="Varghese N."/>
            <person name="Submissions S."/>
        </authorList>
    </citation>
    <scope>NUCLEOTIDE SEQUENCE [LARGE SCALE GENOMIC DNA]</scope>
    <source>
        <strain evidence="3">DSM 7481</strain>
    </source>
</reference>
<keyword evidence="1" id="KW-1133">Transmembrane helix</keyword>
<dbReference type="STRING" id="32040.SAMN04489710_10884"/>
<proteinExistence type="predicted"/>
<dbReference type="OrthoDB" id="8850090at2"/>
<protein>
    <submittedName>
        <fullName evidence="2">Uncharacterized protein</fullName>
    </submittedName>
</protein>
<keyword evidence="1" id="KW-0812">Transmembrane</keyword>
<dbReference type="Pfam" id="PF19723">
    <property type="entry name" value="DUF6216"/>
    <property type="match status" value="1"/>
</dbReference>